<evidence type="ECO:0000256" key="3">
    <source>
        <dbReference type="ARBA" id="ARBA00022833"/>
    </source>
</evidence>
<evidence type="ECO:0000256" key="10">
    <source>
        <dbReference type="SAM" id="MobiDB-lite"/>
    </source>
</evidence>
<dbReference type="PROSITE" id="PS01361">
    <property type="entry name" value="ZF_DOF_1"/>
    <property type="match status" value="1"/>
</dbReference>
<dbReference type="GO" id="GO:0003677">
    <property type="term" value="F:DNA binding"/>
    <property type="evidence" value="ECO:0007669"/>
    <property type="project" value="UniProtKB-UniRule"/>
</dbReference>
<evidence type="ECO:0000259" key="11">
    <source>
        <dbReference type="PROSITE" id="PS50884"/>
    </source>
</evidence>
<evidence type="ECO:0000313" key="12">
    <source>
        <dbReference type="EMBL" id="KAK1415565.1"/>
    </source>
</evidence>
<organism evidence="12 13">
    <name type="scientific">Tagetes erecta</name>
    <name type="common">African marigold</name>
    <dbReference type="NCBI Taxonomy" id="13708"/>
    <lineage>
        <taxon>Eukaryota</taxon>
        <taxon>Viridiplantae</taxon>
        <taxon>Streptophyta</taxon>
        <taxon>Embryophyta</taxon>
        <taxon>Tracheophyta</taxon>
        <taxon>Spermatophyta</taxon>
        <taxon>Magnoliopsida</taxon>
        <taxon>eudicotyledons</taxon>
        <taxon>Gunneridae</taxon>
        <taxon>Pentapetalae</taxon>
        <taxon>asterids</taxon>
        <taxon>campanulids</taxon>
        <taxon>Asterales</taxon>
        <taxon>Asteraceae</taxon>
        <taxon>Asteroideae</taxon>
        <taxon>Heliantheae alliance</taxon>
        <taxon>Tageteae</taxon>
        <taxon>Tagetes</taxon>
    </lineage>
</organism>
<dbReference type="PANTHER" id="PTHR31992:SF193">
    <property type="entry name" value="DOF ZINC FINGER PROTEIN DOF3.6"/>
    <property type="match status" value="1"/>
</dbReference>
<accession>A0AAD8K391</accession>
<keyword evidence="3 9" id="KW-0862">Zinc</keyword>
<feature type="region of interest" description="Disordered" evidence="10">
    <location>
        <begin position="125"/>
        <end position="168"/>
    </location>
</feature>
<dbReference type="PROSITE" id="PS50884">
    <property type="entry name" value="ZF_DOF_2"/>
    <property type="match status" value="1"/>
</dbReference>
<comment type="function">
    <text evidence="9">Transcription factor that binds specifically to a 5'-AA[AG]G-3' consensus core sequence.</text>
</comment>
<dbReference type="EMBL" id="JAUHHV010000008">
    <property type="protein sequence ID" value="KAK1415565.1"/>
    <property type="molecule type" value="Genomic_DNA"/>
</dbReference>
<keyword evidence="7 8" id="KW-0539">Nucleus</keyword>
<keyword evidence="2 8" id="KW-0863">Zinc-finger</keyword>
<evidence type="ECO:0000256" key="8">
    <source>
        <dbReference type="PROSITE-ProRule" id="PRU00071"/>
    </source>
</evidence>
<feature type="region of interest" description="Disordered" evidence="10">
    <location>
        <begin position="1"/>
        <end position="58"/>
    </location>
</feature>
<dbReference type="InterPro" id="IPR003851">
    <property type="entry name" value="Znf_Dof"/>
</dbReference>
<evidence type="ECO:0000256" key="9">
    <source>
        <dbReference type="RuleBase" id="RU369094"/>
    </source>
</evidence>
<evidence type="ECO:0000313" key="13">
    <source>
        <dbReference type="Proteomes" id="UP001229421"/>
    </source>
</evidence>
<evidence type="ECO:0000256" key="5">
    <source>
        <dbReference type="ARBA" id="ARBA00023125"/>
    </source>
</evidence>
<evidence type="ECO:0000256" key="4">
    <source>
        <dbReference type="ARBA" id="ARBA00023015"/>
    </source>
</evidence>
<reference evidence="12" key="1">
    <citation type="journal article" date="2023" name="bioRxiv">
        <title>Improved chromosome-level genome assembly for marigold (Tagetes erecta).</title>
        <authorList>
            <person name="Jiang F."/>
            <person name="Yuan L."/>
            <person name="Wang S."/>
            <person name="Wang H."/>
            <person name="Xu D."/>
            <person name="Wang A."/>
            <person name="Fan W."/>
        </authorList>
    </citation>
    <scope>NUCLEOTIDE SEQUENCE</scope>
    <source>
        <strain evidence="12">WSJ</strain>
        <tissue evidence="12">Leaf</tissue>
    </source>
</reference>
<comment type="caution">
    <text evidence="12">The sequence shown here is derived from an EMBL/GenBank/DDBJ whole genome shotgun (WGS) entry which is preliminary data.</text>
</comment>
<keyword evidence="6 9" id="KW-0804">Transcription</keyword>
<keyword evidence="5 8" id="KW-0238">DNA-binding</keyword>
<dbReference type="GO" id="GO:0005634">
    <property type="term" value="C:nucleus"/>
    <property type="evidence" value="ECO:0007669"/>
    <property type="project" value="UniProtKB-SubCell"/>
</dbReference>
<dbReference type="GO" id="GO:0008270">
    <property type="term" value="F:zinc ion binding"/>
    <property type="evidence" value="ECO:0007669"/>
    <property type="project" value="UniProtKB-KW"/>
</dbReference>
<dbReference type="Proteomes" id="UP001229421">
    <property type="component" value="Unassembled WGS sequence"/>
</dbReference>
<feature type="domain" description="Dof-type" evidence="11">
    <location>
        <begin position="81"/>
        <end position="135"/>
    </location>
</feature>
<feature type="compositionally biased region" description="Low complexity" evidence="10">
    <location>
        <begin position="144"/>
        <end position="164"/>
    </location>
</feature>
<dbReference type="AlphaFoldDB" id="A0AAD8K391"/>
<keyword evidence="4 9" id="KW-0805">Transcription regulation</keyword>
<proteinExistence type="predicted"/>
<evidence type="ECO:0000256" key="7">
    <source>
        <dbReference type="ARBA" id="ARBA00023242"/>
    </source>
</evidence>
<sequence>MVFSSLPSYIADPPTWPHQQPAGGLGDGGGGGGGGDHDISQLPPLLLPPPPPSLVSAPAGRSLQILEPGRITKLPQLDTSMKCPRCESTNTKFCYFNNYSLSQPRHFCKTCRRYWTRGGALRNVPVGGGCRRNKKNKGARVSRSKSPSTTTSSTSNTPISANTSQPPHFPILSPLHHFGGADLGLTYAGSNGSDLFNLGHDSNYPRTKFAHFPIMEASNGGVYGEGPSNYGAQVAEMKMEDTHHQHHQNLQQQHQEMNLSRNFMGISGNDQFLGTNNVAWGTTDLTGFTSSSTTTTTHHLL</sequence>
<evidence type="ECO:0000256" key="1">
    <source>
        <dbReference type="ARBA" id="ARBA00022723"/>
    </source>
</evidence>
<dbReference type="GO" id="GO:0003700">
    <property type="term" value="F:DNA-binding transcription factor activity"/>
    <property type="evidence" value="ECO:0007669"/>
    <property type="project" value="UniProtKB-UniRule"/>
</dbReference>
<feature type="compositionally biased region" description="Basic residues" evidence="10">
    <location>
        <begin position="131"/>
        <end position="143"/>
    </location>
</feature>
<gene>
    <name evidence="12" type="ORF">QVD17_31348</name>
</gene>
<evidence type="ECO:0000256" key="6">
    <source>
        <dbReference type="ARBA" id="ARBA00023163"/>
    </source>
</evidence>
<dbReference type="Pfam" id="PF02701">
    <property type="entry name" value="Zn_ribbon_Dof"/>
    <property type="match status" value="1"/>
</dbReference>
<dbReference type="PANTHER" id="PTHR31992">
    <property type="entry name" value="DOF ZINC FINGER PROTEIN DOF1.4-RELATED"/>
    <property type="match status" value="1"/>
</dbReference>
<keyword evidence="13" id="KW-1185">Reference proteome</keyword>
<keyword evidence="1 9" id="KW-0479">Metal-binding</keyword>
<name>A0AAD8K391_TARER</name>
<comment type="subcellular location">
    <subcellularLocation>
        <location evidence="8 9">Nucleus</location>
    </subcellularLocation>
</comment>
<dbReference type="InterPro" id="IPR045174">
    <property type="entry name" value="Dof"/>
</dbReference>
<protein>
    <recommendedName>
        <fullName evidence="9">Dof zinc finger protein</fullName>
    </recommendedName>
</protein>
<evidence type="ECO:0000256" key="2">
    <source>
        <dbReference type="ARBA" id="ARBA00022771"/>
    </source>
</evidence>
<feature type="compositionally biased region" description="Gly residues" evidence="10">
    <location>
        <begin position="23"/>
        <end position="34"/>
    </location>
</feature>